<dbReference type="FunCoup" id="D6Z6D3">
    <property type="interactions" value="60"/>
</dbReference>
<dbReference type="InterPro" id="IPR011042">
    <property type="entry name" value="6-blade_b-propeller_TolB-like"/>
</dbReference>
<dbReference type="EC" id="1.1.5.2" evidence="3"/>
<dbReference type="PANTHER" id="PTHR19328">
    <property type="entry name" value="HEDGEHOG-INTERACTING PROTEIN"/>
    <property type="match status" value="1"/>
</dbReference>
<keyword evidence="1" id="KW-0472">Membrane</keyword>
<keyword evidence="1" id="KW-1133">Transmembrane helix</keyword>
<protein>
    <submittedName>
        <fullName evidence="3">Quinoprotein glucose dehydrogenase</fullName>
        <ecNumber evidence="3">1.1.5.2</ecNumber>
    </submittedName>
</protein>
<dbReference type="Pfam" id="PF07995">
    <property type="entry name" value="GSDH"/>
    <property type="match status" value="1"/>
</dbReference>
<dbReference type="KEGG" id="dak:DaAHT2_2233"/>
<organism evidence="3 4">
    <name type="scientific">Desulfurivibrio alkaliphilus (strain DSM 19089 / UNIQEM U267 / AHT2)</name>
    <dbReference type="NCBI Taxonomy" id="589865"/>
    <lineage>
        <taxon>Bacteria</taxon>
        <taxon>Pseudomonadati</taxon>
        <taxon>Thermodesulfobacteriota</taxon>
        <taxon>Desulfobulbia</taxon>
        <taxon>Desulfobulbales</taxon>
        <taxon>Desulfobulbaceae</taxon>
        <taxon>Desulfurivibrio</taxon>
    </lineage>
</organism>
<dbReference type="OrthoDB" id="9770043at2"/>
<evidence type="ECO:0000313" key="4">
    <source>
        <dbReference type="Proteomes" id="UP000001508"/>
    </source>
</evidence>
<dbReference type="eggNOG" id="COG2133">
    <property type="taxonomic scope" value="Bacteria"/>
</dbReference>
<evidence type="ECO:0000256" key="1">
    <source>
        <dbReference type="SAM" id="Phobius"/>
    </source>
</evidence>
<keyword evidence="1" id="KW-0812">Transmembrane</keyword>
<dbReference type="InterPro" id="IPR012938">
    <property type="entry name" value="Glc/Sorbosone_DH"/>
</dbReference>
<proteinExistence type="predicted"/>
<keyword evidence="4" id="KW-1185">Reference proteome</keyword>
<dbReference type="InParanoid" id="D6Z6D3"/>
<dbReference type="SUPFAM" id="SSF50952">
    <property type="entry name" value="Soluble quinoprotein glucose dehydrogenase"/>
    <property type="match status" value="1"/>
</dbReference>
<sequence length="373" mass="41030">MKNMSRIIAVVLILAATGISLFWYNQAGKRVSNLAGTVPAELTEKMVDQDFAVLAANLEIPWSLDFLPDGRILVTERPGRVRLVTPREGLLPEAVLVVEEVLHRGEGGLLGLAVHPEFERTRRVFLYYTYLEGQNPANKVVAYTFTNQVMSDPQTILDRIPGARTHNGGRIKFGPDAKLYITTGDAERPQASQDPASLAGKILRVRDDGSIPEDNPFAGSPVYSYGHRNPQGLAWDEDGRLWATEHGPIGRDEINLIQPGKNYGWPVIRGDEEAAGMVTPVLHSGRETWAPSGADVLGDSMYFAGLRGRTLYQFNLSRDNPVLTAHLTGDFGRLRDVVAGPEGFLYLLTSNRDGRGLAGSDDDLLLVINTRRF</sequence>
<dbReference type="AlphaFoldDB" id="D6Z6D3"/>
<dbReference type="PANTHER" id="PTHR19328:SF13">
    <property type="entry name" value="HIPL1 PROTEIN"/>
    <property type="match status" value="1"/>
</dbReference>
<dbReference type="EMBL" id="CP001940">
    <property type="protein sequence ID" value="ADH86898.1"/>
    <property type="molecule type" value="Genomic_DNA"/>
</dbReference>
<dbReference type="Proteomes" id="UP000001508">
    <property type="component" value="Chromosome"/>
</dbReference>
<keyword evidence="3" id="KW-0560">Oxidoreductase</keyword>
<dbReference type="HOGENOM" id="CLU_012253_0_0_7"/>
<evidence type="ECO:0000259" key="2">
    <source>
        <dbReference type="Pfam" id="PF07995"/>
    </source>
</evidence>
<gene>
    <name evidence="3" type="ordered locus">DaAHT2_2233</name>
</gene>
<name>D6Z6D3_DESAT</name>
<dbReference type="InterPro" id="IPR011041">
    <property type="entry name" value="Quinoprot_gluc/sorb_DH_b-prop"/>
</dbReference>
<dbReference type="STRING" id="589865.DaAHT2_2233"/>
<evidence type="ECO:0000313" key="3">
    <source>
        <dbReference type="EMBL" id="ADH86898.1"/>
    </source>
</evidence>
<accession>D6Z6D3</accession>
<dbReference type="GO" id="GO:0008876">
    <property type="term" value="F:quinoprotein glucose dehydrogenase activity"/>
    <property type="evidence" value="ECO:0007669"/>
    <property type="project" value="UniProtKB-EC"/>
</dbReference>
<dbReference type="Gene3D" id="2.120.10.30">
    <property type="entry name" value="TolB, C-terminal domain"/>
    <property type="match status" value="1"/>
</dbReference>
<reference evidence="4" key="1">
    <citation type="submission" date="2010-02" db="EMBL/GenBank/DDBJ databases">
        <title>Complete sequence of Desulfurivibrio alkaliphilus AHT2.</title>
        <authorList>
            <consortium name="US DOE Joint Genome Institute"/>
            <person name="Pitluck S."/>
            <person name="Chertkov O."/>
            <person name="Detter J.C."/>
            <person name="Han C."/>
            <person name="Tapia R."/>
            <person name="Larimer F."/>
            <person name="Land M."/>
            <person name="Hauser L."/>
            <person name="Kyrpides N."/>
            <person name="Mikhailova N."/>
            <person name="Sorokin D.Y."/>
            <person name="Muyzer G."/>
            <person name="Woyke T."/>
        </authorList>
    </citation>
    <scope>NUCLEOTIDE SEQUENCE [LARGE SCALE GENOMIC DNA]</scope>
    <source>
        <strain evidence="4">DSM 19089 / UNIQEM U267 / AHT2</strain>
    </source>
</reference>
<feature type="transmembrane region" description="Helical" evidence="1">
    <location>
        <begin position="7"/>
        <end position="24"/>
    </location>
</feature>
<feature type="domain" description="Glucose/Sorbosone dehydrogenase" evidence="2">
    <location>
        <begin position="58"/>
        <end position="355"/>
    </location>
</feature>